<evidence type="ECO:0000256" key="1">
    <source>
        <dbReference type="SAM" id="MobiDB-lite"/>
    </source>
</evidence>
<dbReference type="Proteomes" id="UP000738349">
    <property type="component" value="Unassembled WGS sequence"/>
</dbReference>
<protein>
    <recommendedName>
        <fullName evidence="4">BTB domain transcription factor</fullName>
    </recommendedName>
</protein>
<dbReference type="OrthoDB" id="1028014at2759"/>
<evidence type="ECO:0000313" key="3">
    <source>
        <dbReference type="Proteomes" id="UP000738349"/>
    </source>
</evidence>
<feature type="compositionally biased region" description="Basic and acidic residues" evidence="1">
    <location>
        <begin position="64"/>
        <end position="81"/>
    </location>
</feature>
<feature type="compositionally biased region" description="Basic and acidic residues" evidence="1">
    <location>
        <begin position="312"/>
        <end position="321"/>
    </location>
</feature>
<accession>A0A9P9EF55</accession>
<gene>
    <name evidence="2" type="ORF">EDB81DRAFT_870471</name>
</gene>
<organism evidence="2 3">
    <name type="scientific">Dactylonectria macrodidyma</name>
    <dbReference type="NCBI Taxonomy" id="307937"/>
    <lineage>
        <taxon>Eukaryota</taxon>
        <taxon>Fungi</taxon>
        <taxon>Dikarya</taxon>
        <taxon>Ascomycota</taxon>
        <taxon>Pezizomycotina</taxon>
        <taxon>Sordariomycetes</taxon>
        <taxon>Hypocreomycetidae</taxon>
        <taxon>Hypocreales</taxon>
        <taxon>Nectriaceae</taxon>
        <taxon>Dactylonectria</taxon>
    </lineage>
</organism>
<sequence length="361" mass="40260">MAVLRSSTKGGGTAATGEKHQTKHESPKRKRTKTKEDETARESESKSDEKFEKKSDESEGSPKAPKEEKNGDLDDAVKPSREPGMPSNAMEKGIVYFFIRGRVNTDEPEGVNDIARSYMLLRPIPKDARLGEGPIGDSGNTRVLVLPKKTFPTSPKDRFMAFVDMSKASYQDLKDDFLASSEYATKTVGTRHIPHPTPIAEGVYSIISTGRESHFAYMLTLPQELDEVQEKLGLKRQGSFIISTKNPKYPGPANARLPKGPEFPKNVLEEFRDLRWMPSKPSHLSYVNAQILLIGEKSGIEKATEPQDEEQKEGKDNKEVLENLAEDDLERMQHLGGDESESIIADLHVQAKDYPALQTTF</sequence>
<feature type="compositionally biased region" description="Basic and acidic residues" evidence="1">
    <location>
        <begin position="34"/>
        <end position="57"/>
    </location>
</feature>
<proteinExistence type="predicted"/>
<feature type="region of interest" description="Disordered" evidence="1">
    <location>
        <begin position="300"/>
        <end position="324"/>
    </location>
</feature>
<dbReference type="AlphaFoldDB" id="A0A9P9EF55"/>
<keyword evidence="3" id="KW-1185">Reference proteome</keyword>
<comment type="caution">
    <text evidence="2">The sequence shown here is derived from an EMBL/GenBank/DDBJ whole genome shotgun (WGS) entry which is preliminary data.</text>
</comment>
<dbReference type="PANTHER" id="PTHR34776">
    <property type="entry name" value="F17F16.3 PROTEIN"/>
    <property type="match status" value="1"/>
</dbReference>
<evidence type="ECO:0000313" key="2">
    <source>
        <dbReference type="EMBL" id="KAH7136297.1"/>
    </source>
</evidence>
<evidence type="ECO:0008006" key="4">
    <source>
        <dbReference type="Google" id="ProtNLM"/>
    </source>
</evidence>
<feature type="region of interest" description="Disordered" evidence="1">
    <location>
        <begin position="1"/>
        <end position="88"/>
    </location>
</feature>
<dbReference type="PANTHER" id="PTHR34776:SF1">
    <property type="entry name" value="F17F16.3 PROTEIN"/>
    <property type="match status" value="1"/>
</dbReference>
<reference evidence="2" key="1">
    <citation type="journal article" date="2021" name="Nat. Commun.">
        <title>Genetic determinants of endophytism in the Arabidopsis root mycobiome.</title>
        <authorList>
            <person name="Mesny F."/>
            <person name="Miyauchi S."/>
            <person name="Thiergart T."/>
            <person name="Pickel B."/>
            <person name="Atanasova L."/>
            <person name="Karlsson M."/>
            <person name="Huettel B."/>
            <person name="Barry K.W."/>
            <person name="Haridas S."/>
            <person name="Chen C."/>
            <person name="Bauer D."/>
            <person name="Andreopoulos W."/>
            <person name="Pangilinan J."/>
            <person name="LaButti K."/>
            <person name="Riley R."/>
            <person name="Lipzen A."/>
            <person name="Clum A."/>
            <person name="Drula E."/>
            <person name="Henrissat B."/>
            <person name="Kohler A."/>
            <person name="Grigoriev I.V."/>
            <person name="Martin F.M."/>
            <person name="Hacquard S."/>
        </authorList>
    </citation>
    <scope>NUCLEOTIDE SEQUENCE</scope>
    <source>
        <strain evidence="2">MPI-CAGE-AT-0147</strain>
    </source>
</reference>
<name>A0A9P9EF55_9HYPO</name>
<dbReference type="EMBL" id="JAGMUV010000013">
    <property type="protein sequence ID" value="KAH7136297.1"/>
    <property type="molecule type" value="Genomic_DNA"/>
</dbReference>